<keyword evidence="1" id="KW-1133">Transmembrane helix</keyword>
<dbReference type="EMBL" id="OOIL02002492">
    <property type="protein sequence ID" value="VFQ83012.1"/>
    <property type="molecule type" value="Genomic_DNA"/>
</dbReference>
<dbReference type="Proteomes" id="UP000595140">
    <property type="component" value="Unassembled WGS sequence"/>
</dbReference>
<accession>A0A484M2G9</accession>
<evidence type="ECO:0000313" key="3">
    <source>
        <dbReference type="Proteomes" id="UP000595140"/>
    </source>
</evidence>
<keyword evidence="3" id="KW-1185">Reference proteome</keyword>
<dbReference type="InterPro" id="IPR037759">
    <property type="entry name" value="At4g29660-like"/>
</dbReference>
<evidence type="ECO:0000313" key="2">
    <source>
        <dbReference type="EMBL" id="VFQ83012.1"/>
    </source>
</evidence>
<dbReference type="OrthoDB" id="2016662at2759"/>
<dbReference type="PANTHER" id="PTHR37898:SF1">
    <property type="entry name" value="OS05G0540200 PROTEIN"/>
    <property type="match status" value="1"/>
</dbReference>
<proteinExistence type="predicted"/>
<dbReference type="PANTHER" id="PTHR37898">
    <property type="entry name" value="OS05G0540200 PROTEIN"/>
    <property type="match status" value="1"/>
</dbReference>
<evidence type="ECO:0008006" key="4">
    <source>
        <dbReference type="Google" id="ProtNLM"/>
    </source>
</evidence>
<keyword evidence="1" id="KW-0812">Transmembrane</keyword>
<evidence type="ECO:0000256" key="1">
    <source>
        <dbReference type="SAM" id="Phobius"/>
    </source>
</evidence>
<protein>
    <recommendedName>
        <fullName evidence="4">Embryo defective 2752</fullName>
    </recommendedName>
</protein>
<sequence length="102" mass="12099">MKMASYLWRKYADYLYTKWERTILWDMVEPYRRPKSFTPLVATYICAFYTGVIGAAITEQIYKEKHWENHPGEAVPLMKPIFYGGPWRVMRGDVPPTGKFEL</sequence>
<gene>
    <name evidence="2" type="ORF">CCAM_LOCUS24788</name>
</gene>
<feature type="transmembrane region" description="Helical" evidence="1">
    <location>
        <begin position="37"/>
        <end position="57"/>
    </location>
</feature>
<dbReference type="AlphaFoldDB" id="A0A484M2G9"/>
<organism evidence="2 3">
    <name type="scientific">Cuscuta campestris</name>
    <dbReference type="NCBI Taxonomy" id="132261"/>
    <lineage>
        <taxon>Eukaryota</taxon>
        <taxon>Viridiplantae</taxon>
        <taxon>Streptophyta</taxon>
        <taxon>Embryophyta</taxon>
        <taxon>Tracheophyta</taxon>
        <taxon>Spermatophyta</taxon>
        <taxon>Magnoliopsida</taxon>
        <taxon>eudicotyledons</taxon>
        <taxon>Gunneridae</taxon>
        <taxon>Pentapetalae</taxon>
        <taxon>asterids</taxon>
        <taxon>lamiids</taxon>
        <taxon>Solanales</taxon>
        <taxon>Convolvulaceae</taxon>
        <taxon>Cuscuteae</taxon>
        <taxon>Cuscuta</taxon>
        <taxon>Cuscuta subgen. Grammica</taxon>
        <taxon>Cuscuta sect. Cleistogrammica</taxon>
    </lineage>
</organism>
<keyword evidence="1" id="KW-0472">Membrane</keyword>
<reference evidence="2 3" key="1">
    <citation type="submission" date="2018-04" db="EMBL/GenBank/DDBJ databases">
        <authorList>
            <person name="Vogel A."/>
        </authorList>
    </citation>
    <scope>NUCLEOTIDE SEQUENCE [LARGE SCALE GENOMIC DNA]</scope>
</reference>
<name>A0A484M2G9_9ASTE</name>